<evidence type="ECO:0000313" key="5">
    <source>
        <dbReference type="Proteomes" id="UP000033220"/>
    </source>
</evidence>
<keyword evidence="5" id="KW-1185">Reference proteome</keyword>
<dbReference type="Pfam" id="PF00364">
    <property type="entry name" value="Biotin_lipoyl"/>
    <property type="match status" value="1"/>
</dbReference>
<dbReference type="AlphaFoldDB" id="H6SNH1"/>
<dbReference type="STRING" id="1150469.RSPPHO_02676"/>
<dbReference type="SUPFAM" id="SSF51230">
    <property type="entry name" value="Single hybrid motif"/>
    <property type="match status" value="1"/>
</dbReference>
<dbReference type="InterPro" id="IPR050709">
    <property type="entry name" value="Biotin_Carboxyl_Carrier/Decarb"/>
</dbReference>
<dbReference type="PANTHER" id="PTHR45266:SF3">
    <property type="entry name" value="OXALOACETATE DECARBOXYLASE ALPHA CHAIN"/>
    <property type="match status" value="1"/>
</dbReference>
<dbReference type="Gene3D" id="2.40.50.100">
    <property type="match status" value="1"/>
</dbReference>
<gene>
    <name evidence="4" type="ORF">RSPPHO_02676</name>
</gene>
<dbReference type="FunFam" id="2.40.50.100:FF:000003">
    <property type="entry name" value="Acetyl-CoA carboxylase biotin carboxyl carrier protein"/>
    <property type="match status" value="1"/>
</dbReference>
<keyword evidence="1" id="KW-0092">Biotin</keyword>
<proteinExistence type="predicted"/>
<feature type="domain" description="Lipoyl-binding" evidence="3">
    <location>
        <begin position="53"/>
        <end position="131"/>
    </location>
</feature>
<organism evidence="4 5">
    <name type="scientific">Pararhodospirillum photometricum DSM 122</name>
    <dbReference type="NCBI Taxonomy" id="1150469"/>
    <lineage>
        <taxon>Bacteria</taxon>
        <taxon>Pseudomonadati</taxon>
        <taxon>Pseudomonadota</taxon>
        <taxon>Alphaproteobacteria</taxon>
        <taxon>Rhodospirillales</taxon>
        <taxon>Rhodospirillaceae</taxon>
        <taxon>Pararhodospirillum</taxon>
    </lineage>
</organism>
<dbReference type="InterPro" id="IPR011053">
    <property type="entry name" value="Single_hybrid_motif"/>
</dbReference>
<dbReference type="InterPro" id="IPR000089">
    <property type="entry name" value="Biotin_lipoyl"/>
</dbReference>
<sequence length="131" mass="13056">MIRHLRITVDGTPYDVTVEDLDTPDLTAASPALAPPAPRALPAAPAASLPRTSPSAGMATGDGVIPCPLAGTVVSVEVAVGQSVAAGDVLVVLEAMKMNTPISAPRAGTVHSLAVSVGQTVTEGQPLLTLS</sequence>
<dbReference type="OrthoDB" id="163546at2"/>
<name>H6SNH1_PARPM</name>
<dbReference type="RefSeq" id="WP_014415932.1">
    <property type="nucleotide sequence ID" value="NC_017059.1"/>
</dbReference>
<dbReference type="CDD" id="cd06850">
    <property type="entry name" value="biotinyl_domain"/>
    <property type="match status" value="1"/>
</dbReference>
<dbReference type="Proteomes" id="UP000033220">
    <property type="component" value="Chromosome DSM 122"/>
</dbReference>
<dbReference type="PANTHER" id="PTHR45266">
    <property type="entry name" value="OXALOACETATE DECARBOXYLASE ALPHA CHAIN"/>
    <property type="match status" value="1"/>
</dbReference>
<evidence type="ECO:0000259" key="3">
    <source>
        <dbReference type="PROSITE" id="PS50968"/>
    </source>
</evidence>
<evidence type="ECO:0000256" key="1">
    <source>
        <dbReference type="ARBA" id="ARBA00023267"/>
    </source>
</evidence>
<dbReference type="PROSITE" id="PS00188">
    <property type="entry name" value="BIOTIN"/>
    <property type="match status" value="1"/>
</dbReference>
<dbReference type="eggNOG" id="COG0511">
    <property type="taxonomic scope" value="Bacteria"/>
</dbReference>
<protein>
    <submittedName>
        <fullName evidence="4">Biotin/lipoyl attachment</fullName>
    </submittedName>
</protein>
<dbReference type="PATRIC" id="fig|1150469.3.peg.3041"/>
<feature type="region of interest" description="Disordered" evidence="2">
    <location>
        <begin position="27"/>
        <end position="56"/>
    </location>
</feature>
<feature type="compositionally biased region" description="Low complexity" evidence="2">
    <location>
        <begin position="40"/>
        <end position="56"/>
    </location>
</feature>
<evidence type="ECO:0000256" key="2">
    <source>
        <dbReference type="SAM" id="MobiDB-lite"/>
    </source>
</evidence>
<dbReference type="KEGG" id="rpm:RSPPHO_02676"/>
<dbReference type="HOGENOM" id="CLU_016733_5_2_5"/>
<dbReference type="EMBL" id="HE663493">
    <property type="protein sequence ID" value="CCG09302.1"/>
    <property type="molecule type" value="Genomic_DNA"/>
</dbReference>
<evidence type="ECO:0000313" key="4">
    <source>
        <dbReference type="EMBL" id="CCG09302.1"/>
    </source>
</evidence>
<dbReference type="PROSITE" id="PS50968">
    <property type="entry name" value="BIOTINYL_LIPOYL"/>
    <property type="match status" value="1"/>
</dbReference>
<accession>H6SNH1</accession>
<reference evidence="4 5" key="1">
    <citation type="submission" date="2012-02" db="EMBL/GenBank/DDBJ databases">
        <title>Shotgun genome sequence of Phaeospirillum photometricum DSM 122.</title>
        <authorList>
            <person name="Duquesne K."/>
            <person name="Sturgis J."/>
        </authorList>
    </citation>
    <scope>NUCLEOTIDE SEQUENCE [LARGE SCALE GENOMIC DNA]</scope>
    <source>
        <strain evidence="5">DSM122</strain>
    </source>
</reference>
<dbReference type="InterPro" id="IPR001882">
    <property type="entry name" value="Biotin_BS"/>
</dbReference>